<dbReference type="GO" id="GO:0016491">
    <property type="term" value="F:oxidoreductase activity"/>
    <property type="evidence" value="ECO:0007669"/>
    <property type="project" value="InterPro"/>
</dbReference>
<dbReference type="OrthoDB" id="3183782at2759"/>
<dbReference type="InterPro" id="IPR009799">
    <property type="entry name" value="EthD_dom"/>
</dbReference>
<dbReference type="AlphaFoldDB" id="A0A117E2Y6"/>
<proteinExistence type="inferred from homology"/>
<dbReference type="VEuPathDB" id="FungiDB:M747DRAFT_299716"/>
<evidence type="ECO:0000313" key="4">
    <source>
        <dbReference type="Proteomes" id="UP000068243"/>
    </source>
</evidence>
<dbReference type="VEuPathDB" id="FungiDB:ATCC64974_43050"/>
<comment type="similarity">
    <text evidence="1">Belongs to the tpcK family.</text>
</comment>
<dbReference type="InterPro" id="IPR011008">
    <property type="entry name" value="Dimeric_a/b-barrel"/>
</dbReference>
<dbReference type="SUPFAM" id="SSF54909">
    <property type="entry name" value="Dimeric alpha+beta barrel"/>
    <property type="match status" value="1"/>
</dbReference>
<feature type="domain" description="EthD" evidence="2">
    <location>
        <begin position="18"/>
        <end position="111"/>
    </location>
</feature>
<dbReference type="VEuPathDB" id="FungiDB:An07g00010"/>
<evidence type="ECO:0000256" key="1">
    <source>
        <dbReference type="ARBA" id="ARBA00005986"/>
    </source>
</evidence>
<name>A0A117E2Y6_ASPNG</name>
<dbReference type="VEuPathDB" id="FungiDB:ASPNIDRAFT2_1164090"/>
<protein>
    <recommendedName>
        <fullName evidence="2">EthD domain-containing protein</fullName>
    </recommendedName>
</protein>
<evidence type="ECO:0000259" key="2">
    <source>
        <dbReference type="Pfam" id="PF07110"/>
    </source>
</evidence>
<dbReference type="Pfam" id="PF07110">
    <property type="entry name" value="EthD"/>
    <property type="match status" value="1"/>
</dbReference>
<evidence type="ECO:0000313" key="3">
    <source>
        <dbReference type="EMBL" id="GAQ46358.1"/>
    </source>
</evidence>
<reference evidence="4" key="1">
    <citation type="journal article" date="2016" name="Genome Announc.">
        <title>Draft genome sequence of Aspergillus niger strain An76.</title>
        <authorList>
            <person name="Gong W."/>
            <person name="Cheng Z."/>
            <person name="Zhang H."/>
            <person name="Liu L."/>
            <person name="Gao P."/>
            <person name="Wang L."/>
        </authorList>
    </citation>
    <scope>NUCLEOTIDE SEQUENCE [LARGE SCALE GENOMIC DNA]</scope>
    <source>
        <strain evidence="4">An76</strain>
    </source>
</reference>
<dbReference type="OMA" id="KIHQKHG"/>
<organism evidence="3 4">
    <name type="scientific">Aspergillus niger</name>
    <dbReference type="NCBI Taxonomy" id="5061"/>
    <lineage>
        <taxon>Eukaryota</taxon>
        <taxon>Fungi</taxon>
        <taxon>Dikarya</taxon>
        <taxon>Ascomycota</taxon>
        <taxon>Pezizomycotina</taxon>
        <taxon>Eurotiomycetes</taxon>
        <taxon>Eurotiomycetidae</taxon>
        <taxon>Eurotiales</taxon>
        <taxon>Aspergillaceae</taxon>
        <taxon>Aspergillus</taxon>
        <taxon>Aspergillus subgen. Circumdati</taxon>
    </lineage>
</organism>
<dbReference type="Proteomes" id="UP000068243">
    <property type="component" value="Unassembled WGS sequence"/>
</dbReference>
<gene>
    <name evidence="3" type="ORF">ABL_09019</name>
</gene>
<comment type="caution">
    <text evidence="3">The sequence shown here is derived from an EMBL/GenBank/DDBJ whole genome shotgun (WGS) entry which is preliminary data.</text>
</comment>
<sequence length="160" mass="18135">MTERVLRLSVYHCFNPNKPEAEVHEFVTNDHAVKAAKIHQKYGLLGYTLYFAPQSAQKVLSDWKRVGGRNWELDTYDACVEFYFTDFAVMGAIAQDPDFGKLQEAELPFLDANRPPRAHLGWVQAYIHDGQIINIEGSKSVFPPFTELSQIVFPGVSEGK</sequence>
<dbReference type="EMBL" id="BCMY01000020">
    <property type="protein sequence ID" value="GAQ46358.1"/>
    <property type="molecule type" value="Genomic_DNA"/>
</dbReference>
<dbReference type="PaxDb" id="5061-CADANGAP00005172"/>
<accession>A0A117E2Y6</accession>